<keyword evidence="1" id="KW-1133">Transmembrane helix</keyword>
<reference evidence="3" key="1">
    <citation type="submission" date="2024-03" db="EMBL/GenBank/DDBJ databases">
        <title>WGS assembly of Saponaria officinalis var. Norfolk2.</title>
        <authorList>
            <person name="Jenkins J."/>
            <person name="Shu S."/>
            <person name="Grimwood J."/>
            <person name="Barry K."/>
            <person name="Goodstein D."/>
            <person name="Schmutz J."/>
            <person name="Leebens-Mack J."/>
            <person name="Osbourn A."/>
        </authorList>
    </citation>
    <scope>NUCLEOTIDE SEQUENCE [LARGE SCALE GENOMIC DNA]</scope>
    <source>
        <strain evidence="3">JIC</strain>
    </source>
</reference>
<dbReference type="PANTHER" id="PTHR31900">
    <property type="entry name" value="F-BOX/RNI SUPERFAMILY PROTEIN-RELATED"/>
    <property type="match status" value="1"/>
</dbReference>
<evidence type="ECO:0000256" key="1">
    <source>
        <dbReference type="SAM" id="Phobius"/>
    </source>
</evidence>
<keyword evidence="4" id="KW-1185">Reference proteome</keyword>
<dbReference type="Pfam" id="PF24758">
    <property type="entry name" value="LRR_At5g56370"/>
    <property type="match status" value="1"/>
</dbReference>
<dbReference type="EMBL" id="JBDFQZ010000003">
    <property type="protein sequence ID" value="KAK9741708.1"/>
    <property type="molecule type" value="Genomic_DNA"/>
</dbReference>
<dbReference type="InterPro" id="IPR055411">
    <property type="entry name" value="LRR_FXL15/At3g58940/PEG3-like"/>
</dbReference>
<organism evidence="3 4">
    <name type="scientific">Saponaria officinalis</name>
    <name type="common">Common soapwort</name>
    <name type="synonym">Lychnis saponaria</name>
    <dbReference type="NCBI Taxonomy" id="3572"/>
    <lineage>
        <taxon>Eukaryota</taxon>
        <taxon>Viridiplantae</taxon>
        <taxon>Streptophyta</taxon>
        <taxon>Embryophyta</taxon>
        <taxon>Tracheophyta</taxon>
        <taxon>Spermatophyta</taxon>
        <taxon>Magnoliopsida</taxon>
        <taxon>eudicotyledons</taxon>
        <taxon>Gunneridae</taxon>
        <taxon>Pentapetalae</taxon>
        <taxon>Caryophyllales</taxon>
        <taxon>Caryophyllaceae</taxon>
        <taxon>Caryophylleae</taxon>
        <taxon>Saponaria</taxon>
    </lineage>
</organism>
<dbReference type="InterPro" id="IPR032675">
    <property type="entry name" value="LRR_dom_sf"/>
</dbReference>
<gene>
    <name evidence="3" type="ORF">RND81_03G122800</name>
</gene>
<evidence type="ECO:0000313" key="3">
    <source>
        <dbReference type="EMBL" id="KAK9741708.1"/>
    </source>
</evidence>
<dbReference type="Proteomes" id="UP001443914">
    <property type="component" value="Unassembled WGS sequence"/>
</dbReference>
<dbReference type="Gene3D" id="3.80.10.10">
    <property type="entry name" value="Ribonuclease Inhibitor"/>
    <property type="match status" value="1"/>
</dbReference>
<protein>
    <recommendedName>
        <fullName evidence="2">F-box/LRR-repeat protein 15/At3g58940/PEG3-like LRR domain-containing protein</fullName>
    </recommendedName>
</protein>
<sequence>MRQTFCWITCVDFDESPISHCLTRRRAIERFPLFNSFIDNVMHNLSQSEQPLTRFRLRLGGKLETQFYNPGHFCTQACFPVLETGRLSLWLSYPLAYCGLRELDLSFHIRNSNECKFPPAIFTCQSLEVLRLDSNIEIGDGAEIPVVHLPNLKLLHLESCIFTEDDFVARLVWSYPSLEDLAICQCLWVKAERVIIRSHSWVLCVGVKLTDDRDRHFVLIYLNITSFYLFYFITSSVPFETIHLLYARVLMSFSFIHIFSYVSLKIIKIGY</sequence>
<dbReference type="InterPro" id="IPR050232">
    <property type="entry name" value="FBL13/AtMIF1-like"/>
</dbReference>
<comment type="caution">
    <text evidence="3">The sequence shown here is derived from an EMBL/GenBank/DDBJ whole genome shotgun (WGS) entry which is preliminary data.</text>
</comment>
<dbReference type="AlphaFoldDB" id="A0AAW1M018"/>
<proteinExistence type="predicted"/>
<evidence type="ECO:0000313" key="4">
    <source>
        <dbReference type="Proteomes" id="UP001443914"/>
    </source>
</evidence>
<feature type="domain" description="F-box/LRR-repeat protein 15/At3g58940/PEG3-like LRR" evidence="2">
    <location>
        <begin position="90"/>
        <end position="207"/>
    </location>
</feature>
<keyword evidence="1" id="KW-0812">Transmembrane</keyword>
<keyword evidence="1" id="KW-0472">Membrane</keyword>
<dbReference type="PANTHER" id="PTHR31900:SF27">
    <property type="entry name" value="FBD DOMAIN-CONTAINING PROTEIN"/>
    <property type="match status" value="1"/>
</dbReference>
<feature type="transmembrane region" description="Helical" evidence="1">
    <location>
        <begin position="245"/>
        <end position="264"/>
    </location>
</feature>
<feature type="transmembrane region" description="Helical" evidence="1">
    <location>
        <begin position="218"/>
        <end position="239"/>
    </location>
</feature>
<evidence type="ECO:0000259" key="2">
    <source>
        <dbReference type="Pfam" id="PF24758"/>
    </source>
</evidence>
<accession>A0AAW1M018</accession>
<name>A0AAW1M018_SAPOF</name>
<dbReference type="SUPFAM" id="SSF52047">
    <property type="entry name" value="RNI-like"/>
    <property type="match status" value="1"/>
</dbReference>